<dbReference type="GO" id="GO:0070192">
    <property type="term" value="P:chromosome organization involved in meiotic cell cycle"/>
    <property type="evidence" value="ECO:0007669"/>
    <property type="project" value="TreeGrafter"/>
</dbReference>
<dbReference type="InterPro" id="IPR013632">
    <property type="entry name" value="Rad51_C"/>
</dbReference>
<evidence type="ECO:0000313" key="3">
    <source>
        <dbReference type="EMBL" id="RKF73900.1"/>
    </source>
</evidence>
<organism evidence="3 4">
    <name type="scientific">Golovinomyces cichoracearum</name>
    <dbReference type="NCBI Taxonomy" id="62708"/>
    <lineage>
        <taxon>Eukaryota</taxon>
        <taxon>Fungi</taxon>
        <taxon>Dikarya</taxon>
        <taxon>Ascomycota</taxon>
        <taxon>Pezizomycotina</taxon>
        <taxon>Leotiomycetes</taxon>
        <taxon>Erysiphales</taxon>
        <taxon>Erysiphaceae</taxon>
        <taxon>Golovinomyces</taxon>
    </lineage>
</organism>
<dbReference type="InterPro" id="IPR027417">
    <property type="entry name" value="P-loop_NTPase"/>
</dbReference>
<evidence type="ECO:0000256" key="1">
    <source>
        <dbReference type="ARBA" id="ARBA00023125"/>
    </source>
</evidence>
<comment type="caution">
    <text evidence="3">The sequence shown here is derived from an EMBL/GenBank/DDBJ whole genome shotgun (WGS) entry which is preliminary data.</text>
</comment>
<dbReference type="SUPFAM" id="SSF52540">
    <property type="entry name" value="P-loop containing nucleoside triphosphate hydrolases"/>
    <property type="match status" value="1"/>
</dbReference>
<dbReference type="Gene3D" id="1.10.150.20">
    <property type="entry name" value="5' to 3' exonuclease, C-terminal subdomain"/>
    <property type="match status" value="1"/>
</dbReference>
<dbReference type="InterPro" id="IPR010995">
    <property type="entry name" value="DNA_repair_Rad51/TF_NusA_a-hlx"/>
</dbReference>
<dbReference type="GO" id="GO:0003697">
    <property type="term" value="F:single-stranded DNA binding"/>
    <property type="evidence" value="ECO:0007669"/>
    <property type="project" value="TreeGrafter"/>
</dbReference>
<dbReference type="GO" id="GO:0008094">
    <property type="term" value="F:ATP-dependent activity, acting on DNA"/>
    <property type="evidence" value="ECO:0007669"/>
    <property type="project" value="TreeGrafter"/>
</dbReference>
<dbReference type="Pfam" id="PF14520">
    <property type="entry name" value="HHH_5"/>
    <property type="match status" value="1"/>
</dbReference>
<dbReference type="PANTHER" id="PTHR22942:SF30">
    <property type="entry name" value="MEIOTIC RECOMBINATION PROTEIN DMC1_LIM15 HOMOLOG"/>
    <property type="match status" value="1"/>
</dbReference>
<dbReference type="GO" id="GO:0000730">
    <property type="term" value="P:DNA recombinase assembly"/>
    <property type="evidence" value="ECO:0007669"/>
    <property type="project" value="TreeGrafter"/>
</dbReference>
<sequence>MNVGIGASDILKLRANNICTVVTLLNTTTRRLLKIKGFSDTKVEKIKEAGKKLLASSTCHTVYHDSYLHQPSACAFITAAELKEIRCGKTQLAHTLAVIAQLPKEMGGAEGKVAYIGTLNETRDLVASDISIDTEGTFRPERIQEIAERFGGKYFFSQI</sequence>
<evidence type="ECO:0000259" key="2">
    <source>
        <dbReference type="Pfam" id="PF08423"/>
    </source>
</evidence>
<dbReference type="GO" id="GO:0000150">
    <property type="term" value="F:DNA strand exchange activity"/>
    <property type="evidence" value="ECO:0007669"/>
    <property type="project" value="TreeGrafter"/>
</dbReference>
<dbReference type="SUPFAM" id="SSF47794">
    <property type="entry name" value="Rad51 N-terminal domain-like"/>
    <property type="match status" value="1"/>
</dbReference>
<proteinExistence type="predicted"/>
<dbReference type="GO" id="GO:0003690">
    <property type="term" value="F:double-stranded DNA binding"/>
    <property type="evidence" value="ECO:0007669"/>
    <property type="project" value="TreeGrafter"/>
</dbReference>
<evidence type="ECO:0000313" key="4">
    <source>
        <dbReference type="Proteomes" id="UP000285326"/>
    </source>
</evidence>
<feature type="domain" description="Rad51-like C-terminal" evidence="2">
    <location>
        <begin position="83"/>
        <end position="120"/>
    </location>
</feature>
<dbReference type="GO" id="GO:0006312">
    <property type="term" value="P:mitotic recombination"/>
    <property type="evidence" value="ECO:0007669"/>
    <property type="project" value="TreeGrafter"/>
</dbReference>
<dbReference type="AlphaFoldDB" id="A0A420IH74"/>
<gene>
    <name evidence="3" type="ORF">GcM1_242124</name>
</gene>
<feature type="domain" description="Rad51-like C-terminal" evidence="2">
    <location>
        <begin position="131"/>
        <end position="151"/>
    </location>
</feature>
<dbReference type="Pfam" id="PF08423">
    <property type="entry name" value="Rad51"/>
    <property type="match status" value="2"/>
</dbReference>
<dbReference type="Proteomes" id="UP000285326">
    <property type="component" value="Unassembled WGS sequence"/>
</dbReference>
<accession>A0A420IH74</accession>
<name>A0A420IH74_9PEZI</name>
<dbReference type="GO" id="GO:0007131">
    <property type="term" value="P:reciprocal meiotic recombination"/>
    <property type="evidence" value="ECO:0007669"/>
    <property type="project" value="TreeGrafter"/>
</dbReference>
<dbReference type="GO" id="GO:0000794">
    <property type="term" value="C:condensed nuclear chromosome"/>
    <property type="evidence" value="ECO:0007669"/>
    <property type="project" value="TreeGrafter"/>
</dbReference>
<dbReference type="Gene3D" id="3.40.50.300">
    <property type="entry name" value="P-loop containing nucleotide triphosphate hydrolases"/>
    <property type="match status" value="1"/>
</dbReference>
<dbReference type="GO" id="GO:0000166">
    <property type="term" value="F:nucleotide binding"/>
    <property type="evidence" value="ECO:0007669"/>
    <property type="project" value="InterPro"/>
</dbReference>
<reference evidence="3 4" key="1">
    <citation type="journal article" date="2018" name="BMC Genomics">
        <title>Comparative genome analyses reveal sequence features reflecting distinct modes of host-adaptation between dicot and monocot powdery mildew.</title>
        <authorList>
            <person name="Wu Y."/>
            <person name="Ma X."/>
            <person name="Pan Z."/>
            <person name="Kale S.D."/>
            <person name="Song Y."/>
            <person name="King H."/>
            <person name="Zhang Q."/>
            <person name="Presley C."/>
            <person name="Deng X."/>
            <person name="Wei C.I."/>
            <person name="Xiao S."/>
        </authorList>
    </citation>
    <scope>NUCLEOTIDE SEQUENCE [LARGE SCALE GENOMIC DNA]</scope>
    <source>
        <strain evidence="3">UMSG1</strain>
    </source>
</reference>
<protein>
    <submittedName>
        <fullName evidence="3">Meiotic recombination protein dmc1</fullName>
    </submittedName>
</protein>
<keyword evidence="1" id="KW-0238">DNA-binding</keyword>
<dbReference type="EMBL" id="MCBS01024224">
    <property type="protein sequence ID" value="RKF73900.1"/>
    <property type="molecule type" value="Genomic_DNA"/>
</dbReference>
<dbReference type="PANTHER" id="PTHR22942">
    <property type="entry name" value="RECA/RAD51/RADA DNA STRAND-PAIRING FAMILY MEMBER"/>
    <property type="match status" value="1"/>
</dbReference>
<dbReference type="GO" id="GO:0042148">
    <property type="term" value="P:DNA strand invasion"/>
    <property type="evidence" value="ECO:0007669"/>
    <property type="project" value="TreeGrafter"/>
</dbReference>